<dbReference type="EMBL" id="JAAJBJ010000009">
    <property type="protein sequence ID" value="NGG37006.1"/>
    <property type="molecule type" value="Genomic_DNA"/>
</dbReference>
<feature type="region of interest" description="Disordered" evidence="1">
    <location>
        <begin position="1"/>
        <end position="27"/>
    </location>
</feature>
<reference evidence="4 7" key="3">
    <citation type="submission" date="2020-02" db="EMBL/GenBank/DDBJ databases">
        <title>Antibiotic susceptibility profiles of lactic acid bacteria isolated from the human vagina and genetic basis of atypical resistances.</title>
        <authorList>
            <person name="Sirichoat A."/>
            <person name="Florez A.B."/>
            <person name="Vazquez L."/>
            <person name="Buppasiri P."/>
            <person name="Panya M."/>
            <person name="Lulitanond V."/>
            <person name="Mayo B."/>
        </authorList>
    </citation>
    <scope>NUCLEOTIDE SEQUENCE [LARGE SCALE GENOMIC DNA]</scope>
    <source>
        <strain evidence="4 7">VA07-1AN</strain>
    </source>
</reference>
<dbReference type="Proteomes" id="UP000451386">
    <property type="component" value="Unassembled WGS sequence"/>
</dbReference>
<evidence type="ECO:0000256" key="1">
    <source>
        <dbReference type="SAM" id="MobiDB-lite"/>
    </source>
</evidence>
<proteinExistence type="predicted"/>
<dbReference type="PATRIC" id="fig|1681.23.peg.1870"/>
<evidence type="ECO:0000313" key="4">
    <source>
        <dbReference type="EMBL" id="NGG37006.1"/>
    </source>
</evidence>
<reference evidence="2 6" key="2">
    <citation type="journal article" date="2019" name="Nat. Med.">
        <title>A library of human gut bacterial isolates paired with longitudinal multiomics data enables mechanistic microbiome research.</title>
        <authorList>
            <person name="Poyet M."/>
            <person name="Groussin M."/>
            <person name="Gibbons S.M."/>
            <person name="Avila-Pacheco J."/>
            <person name="Jiang X."/>
            <person name="Kearney S.M."/>
            <person name="Perrotta A.R."/>
            <person name="Berdy B."/>
            <person name="Zhao S."/>
            <person name="Lieberman T.D."/>
            <person name="Swanson P.K."/>
            <person name="Smith M."/>
            <person name="Roesemann S."/>
            <person name="Alexander J.E."/>
            <person name="Rich S.A."/>
            <person name="Livny J."/>
            <person name="Vlamakis H."/>
            <person name="Clish C."/>
            <person name="Bullock K."/>
            <person name="Deik A."/>
            <person name="Scott J."/>
            <person name="Pierce K.A."/>
            <person name="Xavier R.J."/>
            <person name="Alm E.J."/>
        </authorList>
    </citation>
    <scope>NUCLEOTIDE SEQUENCE [LARGE SCALE GENOMIC DNA]</scope>
    <source>
        <strain evidence="2 6">BIOML-A13</strain>
    </source>
</reference>
<gene>
    <name evidence="4" type="ORF">G5T23_08315</name>
    <name evidence="2" type="ORF">GBA83_07200</name>
    <name evidence="3" type="ORF">HMPREF3196_00883</name>
</gene>
<dbReference type="SUPFAM" id="SSF53850">
    <property type="entry name" value="Periplasmic binding protein-like II"/>
    <property type="match status" value="1"/>
</dbReference>
<evidence type="ECO:0000313" key="5">
    <source>
        <dbReference type="Proteomes" id="UP000070092"/>
    </source>
</evidence>
<evidence type="ECO:0000313" key="6">
    <source>
        <dbReference type="Proteomes" id="UP000451386"/>
    </source>
</evidence>
<dbReference type="Proteomes" id="UP000070092">
    <property type="component" value="Unassembled WGS sequence"/>
</dbReference>
<feature type="compositionally biased region" description="Basic and acidic residues" evidence="1">
    <location>
        <begin position="16"/>
        <end position="27"/>
    </location>
</feature>
<dbReference type="EMBL" id="WDOP01000005">
    <property type="protein sequence ID" value="KAB7486467.1"/>
    <property type="molecule type" value="Genomic_DNA"/>
</dbReference>
<evidence type="ECO:0000313" key="2">
    <source>
        <dbReference type="EMBL" id="KAB7486467.1"/>
    </source>
</evidence>
<organism evidence="3 5">
    <name type="scientific">Bifidobacterium bifidum</name>
    <dbReference type="NCBI Taxonomy" id="1681"/>
    <lineage>
        <taxon>Bacteria</taxon>
        <taxon>Bacillati</taxon>
        <taxon>Actinomycetota</taxon>
        <taxon>Actinomycetes</taxon>
        <taxon>Bifidobacteriales</taxon>
        <taxon>Bifidobacteriaceae</taxon>
        <taxon>Bifidobacterium</taxon>
    </lineage>
</organism>
<dbReference type="Proteomes" id="UP000488776">
    <property type="component" value="Unassembled WGS sequence"/>
</dbReference>
<accession>A0A0E2Z994</accession>
<name>A0A0E2Z994_BIFBI</name>
<sequence>MRYRNGAANRQPQPNDMRRSTTDGRNDQLRHWLADGNLDVAVADFTGMPTGVELVDFYQERMVLVIANSL</sequence>
<reference evidence="3 5" key="1">
    <citation type="submission" date="2016-01" db="EMBL/GenBank/DDBJ databases">
        <authorList>
            <person name="Oliw E.H."/>
        </authorList>
    </citation>
    <scope>NUCLEOTIDE SEQUENCE [LARGE SCALE GENOMIC DNA]</scope>
    <source>
        <strain evidence="3 5">MJR8628B</strain>
    </source>
</reference>
<evidence type="ECO:0000313" key="7">
    <source>
        <dbReference type="Proteomes" id="UP000488776"/>
    </source>
</evidence>
<dbReference type="Gene3D" id="3.40.190.10">
    <property type="entry name" value="Periplasmic binding protein-like II"/>
    <property type="match status" value="1"/>
</dbReference>
<protein>
    <submittedName>
        <fullName evidence="2">LysR family transcriptional regulator</fullName>
    </submittedName>
</protein>
<evidence type="ECO:0000313" key="3">
    <source>
        <dbReference type="EMBL" id="KWZ81754.1"/>
    </source>
</evidence>
<dbReference type="EMBL" id="LRPO01000024">
    <property type="protein sequence ID" value="KWZ81754.1"/>
    <property type="molecule type" value="Genomic_DNA"/>
</dbReference>
<dbReference type="AlphaFoldDB" id="A0A0E2Z994"/>
<comment type="caution">
    <text evidence="3">The sequence shown here is derived from an EMBL/GenBank/DDBJ whole genome shotgun (WGS) entry which is preliminary data.</text>
</comment>